<name>A0A9N8JMD9_9PEZI</name>
<sequence length="883" mass="97877">MYLPRTLLSHLYTHLVRNTHPLSPPVLILVSLDPDALCACRILTALLKRDYIPHKVQPVAGYSELSAAGKDLVLPLTRQHGGQGGIVVCLGVGGLVDLEEMLGLDGGEDPETQVNMYDHGVEVWVVDARRPWNLQNVFGTGAMAPPEDQDAGVTPAVAKRRRGVDGGKLLPSYTPGRGGIIVYDDGDIEQELNAEKEAFCALQDMPDIDEEADDGDLDEESDDEDAVEDSQTRKRKTWSDDDAEEEADSDDDGDRPYQRRRTSRHERLEMSNHPSSSQLGPVPSSPPLHPKQPSARSLRRKLLKMKRKHEAVLEAYYSLGTSASEPISSMLYSLASELGREDNDLLWLALVGMSSTELYGRSKTANTETRQNPWNLSRGDQIRDVLRDEVRRLNPVPASDIARERDEAGGIIPTHARSPTDTSIRLSPEPRFLLIRHWSLYESMLHSPYLSSRLHIWSDAGRRRLHKFLAKMGVSLAEAEKGYTHMDMELKRGLRERLLKFAPMYGLDGLVPSEDSHRHRHEGWGFVRSWGWQACLSAVDVAVITSAILEVGADQSFETISAANPHTDFRMKVFSTNYNSRMQALPTPPTSHNGDSSPSASQLEHEASILDPDWTTNRFFAAYDALSPSSSALQLLLSHVPTAQHLHRAILRTGSALISKHQIRHLRAFRMGVVREGPDVNLFIHPGALVKLATWISEAISVLEAEKGAKRTADNALVLAALDERRGVYVVVGLGGGDAASGRVRSRAEQKARTDKKAAREAKKAEKKARKAVQKAQRKQARRERDEANGIFVDSDDEASDAESLSSSSDSSDSEDDSEDEEEAEKRKQRGYGSNKFGSAFQEVVEETRARVRIDSFEHEVVEVKKEDLSGFLEALSFKGVVG</sequence>
<feature type="compositionally biased region" description="Acidic residues" evidence="6">
    <location>
        <begin position="240"/>
        <end position="253"/>
    </location>
</feature>
<dbReference type="Pfam" id="PF02724">
    <property type="entry name" value="CDC45"/>
    <property type="match status" value="1"/>
</dbReference>
<evidence type="ECO:0000256" key="5">
    <source>
        <dbReference type="ARBA" id="ARBA00023306"/>
    </source>
</evidence>
<dbReference type="GO" id="GO:0000727">
    <property type="term" value="P:double-strand break repair via break-induced replication"/>
    <property type="evidence" value="ECO:0007669"/>
    <property type="project" value="TreeGrafter"/>
</dbReference>
<feature type="compositionally biased region" description="Basic residues" evidence="6">
    <location>
        <begin position="765"/>
        <end position="782"/>
    </location>
</feature>
<protein>
    <recommendedName>
        <fullName evidence="9">CDC45-like protein</fullName>
    </recommendedName>
</protein>
<dbReference type="PANTHER" id="PTHR10507">
    <property type="entry name" value="CDC45-RELATED PROTEIN"/>
    <property type="match status" value="1"/>
</dbReference>
<feature type="region of interest" description="Disordered" evidence="6">
    <location>
        <begin position="582"/>
        <end position="605"/>
    </location>
</feature>
<evidence type="ECO:0000256" key="6">
    <source>
        <dbReference type="SAM" id="MobiDB-lite"/>
    </source>
</evidence>
<feature type="compositionally biased region" description="Polar residues" evidence="6">
    <location>
        <begin position="590"/>
        <end position="602"/>
    </location>
</feature>
<proteinExistence type="inferred from homology"/>
<dbReference type="GO" id="GO:0003688">
    <property type="term" value="F:DNA replication origin binding"/>
    <property type="evidence" value="ECO:0007669"/>
    <property type="project" value="TreeGrafter"/>
</dbReference>
<comment type="subcellular location">
    <subcellularLocation>
        <location evidence="1">Nucleus</location>
    </subcellularLocation>
</comment>
<dbReference type="Proteomes" id="UP000716446">
    <property type="component" value="Unassembled WGS sequence"/>
</dbReference>
<dbReference type="GO" id="GO:0003697">
    <property type="term" value="F:single-stranded DNA binding"/>
    <property type="evidence" value="ECO:0007669"/>
    <property type="project" value="TreeGrafter"/>
</dbReference>
<keyword evidence="5" id="KW-0131">Cell cycle</keyword>
<evidence type="ECO:0000256" key="3">
    <source>
        <dbReference type="ARBA" id="ARBA00022705"/>
    </source>
</evidence>
<evidence type="ECO:0000256" key="4">
    <source>
        <dbReference type="ARBA" id="ARBA00023242"/>
    </source>
</evidence>
<evidence type="ECO:0000313" key="7">
    <source>
        <dbReference type="EMBL" id="CAD0087752.1"/>
    </source>
</evidence>
<feature type="compositionally biased region" description="Low complexity" evidence="6">
    <location>
        <begin position="802"/>
        <end position="811"/>
    </location>
</feature>
<dbReference type="EMBL" id="CAIJEN010000006">
    <property type="protein sequence ID" value="CAD0087752.1"/>
    <property type="molecule type" value="Genomic_DNA"/>
</dbReference>
<feature type="region of interest" description="Disordered" evidence="6">
    <location>
        <begin position="208"/>
        <end position="296"/>
    </location>
</feature>
<dbReference type="InterPro" id="IPR003874">
    <property type="entry name" value="CDC45"/>
</dbReference>
<accession>A0A9N8JMD9</accession>
<comment type="caution">
    <text evidence="7">The sequence shown here is derived from an EMBL/GenBank/DDBJ whole genome shotgun (WGS) entry which is preliminary data.</text>
</comment>
<dbReference type="AlphaFoldDB" id="A0A9N8JMD9"/>
<feature type="compositionally biased region" description="Basic and acidic residues" evidence="6">
    <location>
        <begin position="746"/>
        <end position="764"/>
    </location>
</feature>
<dbReference type="GO" id="GO:1902977">
    <property type="term" value="P:mitotic DNA replication preinitiation complex assembly"/>
    <property type="evidence" value="ECO:0007669"/>
    <property type="project" value="TreeGrafter"/>
</dbReference>
<keyword evidence="3" id="KW-0235">DNA replication</keyword>
<evidence type="ECO:0000313" key="8">
    <source>
        <dbReference type="Proteomes" id="UP000716446"/>
    </source>
</evidence>
<reference evidence="7" key="1">
    <citation type="submission" date="2020-06" db="EMBL/GenBank/DDBJ databases">
        <authorList>
            <person name="Onetto C."/>
        </authorList>
    </citation>
    <scope>NUCLEOTIDE SEQUENCE</scope>
</reference>
<feature type="region of interest" description="Disordered" evidence="6">
    <location>
        <begin position="739"/>
        <end position="840"/>
    </location>
</feature>
<feature type="compositionally biased region" description="Acidic residues" evidence="6">
    <location>
        <begin position="812"/>
        <end position="823"/>
    </location>
</feature>
<evidence type="ECO:0000256" key="1">
    <source>
        <dbReference type="ARBA" id="ARBA00004123"/>
    </source>
</evidence>
<comment type="similarity">
    <text evidence="2">Belongs to the CDC45 family.</text>
</comment>
<feature type="compositionally biased region" description="Acidic residues" evidence="6">
    <location>
        <begin position="208"/>
        <end position="228"/>
    </location>
</feature>
<evidence type="ECO:0008006" key="9">
    <source>
        <dbReference type="Google" id="ProtNLM"/>
    </source>
</evidence>
<dbReference type="GO" id="GO:0003682">
    <property type="term" value="F:chromatin binding"/>
    <property type="evidence" value="ECO:0007669"/>
    <property type="project" value="TreeGrafter"/>
</dbReference>
<evidence type="ECO:0000256" key="2">
    <source>
        <dbReference type="ARBA" id="ARBA00010727"/>
    </source>
</evidence>
<gene>
    <name evidence="7" type="ORF">AWRI4619_LOCUS4870</name>
</gene>
<dbReference type="PANTHER" id="PTHR10507:SF0">
    <property type="entry name" value="CELL DIVISION CONTROL PROTEIN 45 HOMOLOG"/>
    <property type="match status" value="1"/>
</dbReference>
<dbReference type="GO" id="GO:0006270">
    <property type="term" value="P:DNA replication initiation"/>
    <property type="evidence" value="ECO:0007669"/>
    <property type="project" value="InterPro"/>
</dbReference>
<organism evidence="7 8">
    <name type="scientific">Aureobasidium vineae</name>
    <dbReference type="NCBI Taxonomy" id="2773715"/>
    <lineage>
        <taxon>Eukaryota</taxon>
        <taxon>Fungi</taxon>
        <taxon>Dikarya</taxon>
        <taxon>Ascomycota</taxon>
        <taxon>Pezizomycotina</taxon>
        <taxon>Dothideomycetes</taxon>
        <taxon>Dothideomycetidae</taxon>
        <taxon>Dothideales</taxon>
        <taxon>Saccotheciaceae</taxon>
        <taxon>Aureobasidium</taxon>
    </lineage>
</organism>
<dbReference type="GO" id="GO:0031261">
    <property type="term" value="C:DNA replication preinitiation complex"/>
    <property type="evidence" value="ECO:0007669"/>
    <property type="project" value="TreeGrafter"/>
</dbReference>
<keyword evidence="4" id="KW-0539">Nucleus</keyword>
<keyword evidence="8" id="KW-1185">Reference proteome</keyword>